<feature type="transmembrane region" description="Helical" evidence="5">
    <location>
        <begin position="69"/>
        <end position="90"/>
    </location>
</feature>
<proteinExistence type="predicted"/>
<dbReference type="OrthoDB" id="7872013at2"/>
<gene>
    <name evidence="7" type="ORF">BC777_0847</name>
</gene>
<feature type="transmembrane region" description="Helical" evidence="5">
    <location>
        <begin position="35"/>
        <end position="57"/>
    </location>
</feature>
<reference evidence="7 8" key="1">
    <citation type="submission" date="2017-11" db="EMBL/GenBank/DDBJ databases">
        <title>Genomic Encyclopedia of Archaeal and Bacterial Type Strains, Phase II (KMG-II): From Individual Species to Whole Genera.</title>
        <authorList>
            <person name="Goeker M."/>
        </authorList>
    </citation>
    <scope>NUCLEOTIDE SEQUENCE [LARGE SCALE GENOMIC DNA]</scope>
    <source>
        <strain evidence="7 8">DSM 29128</strain>
    </source>
</reference>
<dbReference type="Pfam" id="PF04893">
    <property type="entry name" value="Yip1"/>
    <property type="match status" value="1"/>
</dbReference>
<keyword evidence="4 5" id="KW-0472">Membrane</keyword>
<dbReference type="AlphaFoldDB" id="A0A2M8WM51"/>
<evidence type="ECO:0000313" key="7">
    <source>
        <dbReference type="EMBL" id="PJI92005.1"/>
    </source>
</evidence>
<comment type="caution">
    <text evidence="7">The sequence shown here is derived from an EMBL/GenBank/DDBJ whole genome shotgun (WGS) entry which is preliminary data.</text>
</comment>
<evidence type="ECO:0000256" key="4">
    <source>
        <dbReference type="ARBA" id="ARBA00023136"/>
    </source>
</evidence>
<organism evidence="7 8">
    <name type="scientific">Yoonia maricola</name>
    <dbReference type="NCBI Taxonomy" id="420999"/>
    <lineage>
        <taxon>Bacteria</taxon>
        <taxon>Pseudomonadati</taxon>
        <taxon>Pseudomonadota</taxon>
        <taxon>Alphaproteobacteria</taxon>
        <taxon>Rhodobacterales</taxon>
        <taxon>Paracoccaceae</taxon>
        <taxon>Yoonia</taxon>
    </lineage>
</organism>
<evidence type="ECO:0000259" key="6">
    <source>
        <dbReference type="Pfam" id="PF04893"/>
    </source>
</evidence>
<feature type="domain" description="Yip1" evidence="6">
    <location>
        <begin position="15"/>
        <end position="183"/>
    </location>
</feature>
<sequence length="198" mass="21240">MTIDFQTWMRAVWTSIMEPSDSARKVINMDVPRDALWTALALVAVLNVILVVLLQLISPIPVAFEDRAIAFSPFGFTVIMGTFLVLFVFGTFYAGKMLGGVGTLTASLAIVVWFQSVSLTLEAIQLVLMLISPAIASIFGLLSFGALIWCFLNFVNILHAFNNLGKAFVAILLAFVGTAIIAGIVATILGVVPTEGLA</sequence>
<protein>
    <submittedName>
        <fullName evidence="7">Yip1-like protein</fullName>
    </submittedName>
</protein>
<dbReference type="Proteomes" id="UP000228531">
    <property type="component" value="Unassembled WGS sequence"/>
</dbReference>
<feature type="transmembrane region" description="Helical" evidence="5">
    <location>
        <begin position="97"/>
        <end position="114"/>
    </location>
</feature>
<evidence type="ECO:0000313" key="8">
    <source>
        <dbReference type="Proteomes" id="UP000228531"/>
    </source>
</evidence>
<feature type="transmembrane region" description="Helical" evidence="5">
    <location>
        <begin position="167"/>
        <end position="192"/>
    </location>
</feature>
<feature type="transmembrane region" description="Helical" evidence="5">
    <location>
        <begin position="126"/>
        <end position="155"/>
    </location>
</feature>
<name>A0A2M8WM51_9RHOB</name>
<evidence type="ECO:0000256" key="3">
    <source>
        <dbReference type="ARBA" id="ARBA00022989"/>
    </source>
</evidence>
<dbReference type="InterPro" id="IPR006977">
    <property type="entry name" value="Yip1_dom"/>
</dbReference>
<dbReference type="EMBL" id="PGTY01000001">
    <property type="protein sequence ID" value="PJI92005.1"/>
    <property type="molecule type" value="Genomic_DNA"/>
</dbReference>
<dbReference type="GO" id="GO:0016020">
    <property type="term" value="C:membrane"/>
    <property type="evidence" value="ECO:0007669"/>
    <property type="project" value="UniProtKB-SubCell"/>
</dbReference>
<dbReference type="RefSeq" id="WP_100366874.1">
    <property type="nucleotide sequence ID" value="NZ_PGTY01000001.1"/>
</dbReference>
<keyword evidence="2 5" id="KW-0812">Transmembrane</keyword>
<comment type="subcellular location">
    <subcellularLocation>
        <location evidence="1">Membrane</location>
        <topology evidence="1">Multi-pass membrane protein</topology>
    </subcellularLocation>
</comment>
<accession>A0A2M8WM51</accession>
<evidence type="ECO:0000256" key="1">
    <source>
        <dbReference type="ARBA" id="ARBA00004141"/>
    </source>
</evidence>
<keyword evidence="8" id="KW-1185">Reference proteome</keyword>
<evidence type="ECO:0000256" key="2">
    <source>
        <dbReference type="ARBA" id="ARBA00022692"/>
    </source>
</evidence>
<keyword evidence="3 5" id="KW-1133">Transmembrane helix</keyword>
<evidence type="ECO:0000256" key="5">
    <source>
        <dbReference type="SAM" id="Phobius"/>
    </source>
</evidence>